<protein>
    <recommendedName>
        <fullName evidence="5">DUF4878 domain-containing protein</fullName>
    </recommendedName>
</protein>
<organism evidence="3 4">
    <name type="scientific">Actinoplanes campanulatus</name>
    <dbReference type="NCBI Taxonomy" id="113559"/>
    <lineage>
        <taxon>Bacteria</taxon>
        <taxon>Bacillati</taxon>
        <taxon>Actinomycetota</taxon>
        <taxon>Actinomycetes</taxon>
        <taxon>Micromonosporales</taxon>
        <taxon>Micromonosporaceae</taxon>
        <taxon>Actinoplanes</taxon>
    </lineage>
</organism>
<feature type="compositionally biased region" description="Pro residues" evidence="1">
    <location>
        <begin position="1"/>
        <end position="21"/>
    </location>
</feature>
<comment type="caution">
    <text evidence="3">The sequence shown here is derived from an EMBL/GenBank/DDBJ whole genome shotgun (WGS) entry which is preliminary data.</text>
</comment>
<keyword evidence="2" id="KW-0472">Membrane</keyword>
<reference evidence="3 4" key="1">
    <citation type="submission" date="2020-08" db="EMBL/GenBank/DDBJ databases">
        <title>Genomic Encyclopedia of Type Strains, Phase III (KMG-III): the genomes of soil and plant-associated and newly described type strains.</title>
        <authorList>
            <person name="Whitman W."/>
        </authorList>
    </citation>
    <scope>NUCLEOTIDE SEQUENCE [LARGE SCALE GENOMIC DNA]</scope>
    <source>
        <strain evidence="3 4">CECT 3287</strain>
    </source>
</reference>
<proteinExistence type="predicted"/>
<feature type="transmembrane region" description="Helical" evidence="2">
    <location>
        <begin position="33"/>
        <end position="55"/>
    </location>
</feature>
<dbReference type="Proteomes" id="UP000590749">
    <property type="component" value="Unassembled WGS sequence"/>
</dbReference>
<evidence type="ECO:0000256" key="1">
    <source>
        <dbReference type="SAM" id="MobiDB-lite"/>
    </source>
</evidence>
<keyword evidence="2" id="KW-0812">Transmembrane</keyword>
<accession>A0A7W5APQ6</accession>
<evidence type="ECO:0008006" key="5">
    <source>
        <dbReference type="Google" id="ProtNLM"/>
    </source>
</evidence>
<sequence length="162" mass="17017">MSLVPPPPPGPGVHPPFPAPPVEGRGKRIGTSLGITAGILVLICGAGVVAAGGFLTAFGNALDEQAEVVVSRYLDDLQDRDFDGAYQQLCQQAQDSESQSDYVARMSASEPFSSYRLGELALGVRIVVPVDLLYPDGGSARQEAVLGQNKKTGKFEVCDLGE</sequence>
<dbReference type="EMBL" id="JACHXF010000023">
    <property type="protein sequence ID" value="MBB3100172.1"/>
    <property type="molecule type" value="Genomic_DNA"/>
</dbReference>
<dbReference type="RefSeq" id="WP_183226233.1">
    <property type="nucleotide sequence ID" value="NZ_BMPW01000012.1"/>
</dbReference>
<feature type="region of interest" description="Disordered" evidence="1">
    <location>
        <begin position="1"/>
        <end position="25"/>
    </location>
</feature>
<evidence type="ECO:0000256" key="2">
    <source>
        <dbReference type="SAM" id="Phobius"/>
    </source>
</evidence>
<evidence type="ECO:0000313" key="4">
    <source>
        <dbReference type="Proteomes" id="UP000590749"/>
    </source>
</evidence>
<keyword evidence="4" id="KW-1185">Reference proteome</keyword>
<evidence type="ECO:0000313" key="3">
    <source>
        <dbReference type="EMBL" id="MBB3100172.1"/>
    </source>
</evidence>
<name>A0A7W5APQ6_9ACTN</name>
<dbReference type="AlphaFoldDB" id="A0A7W5APQ6"/>
<keyword evidence="2" id="KW-1133">Transmembrane helix</keyword>
<gene>
    <name evidence="3" type="ORF">FHR83_007892</name>
</gene>